<dbReference type="InterPro" id="IPR001761">
    <property type="entry name" value="Peripla_BP/Lac1_sug-bd_dom"/>
</dbReference>
<evidence type="ECO:0000259" key="5">
    <source>
        <dbReference type="PROSITE" id="PS50932"/>
    </source>
</evidence>
<name>A0ABV8SAV7_9BACL</name>
<keyword evidence="1" id="KW-0805">Transcription regulation</keyword>
<keyword evidence="7" id="KW-1185">Reference proteome</keyword>
<evidence type="ECO:0000313" key="6">
    <source>
        <dbReference type="EMBL" id="MFC4304058.1"/>
    </source>
</evidence>
<dbReference type="SUPFAM" id="SSF47413">
    <property type="entry name" value="lambda repressor-like DNA-binding domains"/>
    <property type="match status" value="1"/>
</dbReference>
<evidence type="ECO:0000256" key="4">
    <source>
        <dbReference type="SAM" id="MobiDB-lite"/>
    </source>
</evidence>
<dbReference type="PANTHER" id="PTHR30146:SF109">
    <property type="entry name" value="HTH-TYPE TRANSCRIPTIONAL REGULATOR GALS"/>
    <property type="match status" value="1"/>
</dbReference>
<dbReference type="Proteomes" id="UP001595755">
    <property type="component" value="Unassembled WGS sequence"/>
</dbReference>
<gene>
    <name evidence="6" type="ORF">ACFO1S_11490</name>
</gene>
<dbReference type="GO" id="GO:0003677">
    <property type="term" value="F:DNA binding"/>
    <property type="evidence" value="ECO:0007669"/>
    <property type="project" value="UniProtKB-KW"/>
</dbReference>
<feature type="domain" description="HTH lacI-type" evidence="5">
    <location>
        <begin position="7"/>
        <end position="62"/>
    </location>
</feature>
<feature type="region of interest" description="Disordered" evidence="4">
    <location>
        <begin position="342"/>
        <end position="368"/>
    </location>
</feature>
<accession>A0ABV8SAV7</accession>
<dbReference type="InterPro" id="IPR028082">
    <property type="entry name" value="Peripla_BP_I"/>
</dbReference>
<dbReference type="CDD" id="cd19977">
    <property type="entry name" value="PBP1_EndR-like"/>
    <property type="match status" value="1"/>
</dbReference>
<comment type="caution">
    <text evidence="6">The sequence shown here is derived from an EMBL/GenBank/DDBJ whole genome shotgun (WGS) entry which is preliminary data.</text>
</comment>
<dbReference type="PROSITE" id="PS50932">
    <property type="entry name" value="HTH_LACI_2"/>
    <property type="match status" value="1"/>
</dbReference>
<proteinExistence type="predicted"/>
<organism evidence="6 7">
    <name type="scientific">Cohnella boryungensis</name>
    <dbReference type="NCBI Taxonomy" id="768479"/>
    <lineage>
        <taxon>Bacteria</taxon>
        <taxon>Bacillati</taxon>
        <taxon>Bacillota</taxon>
        <taxon>Bacilli</taxon>
        <taxon>Bacillales</taxon>
        <taxon>Paenibacillaceae</taxon>
        <taxon>Cohnella</taxon>
    </lineage>
</organism>
<evidence type="ECO:0000256" key="2">
    <source>
        <dbReference type="ARBA" id="ARBA00023125"/>
    </source>
</evidence>
<dbReference type="SUPFAM" id="SSF53822">
    <property type="entry name" value="Periplasmic binding protein-like I"/>
    <property type="match status" value="1"/>
</dbReference>
<evidence type="ECO:0000256" key="1">
    <source>
        <dbReference type="ARBA" id="ARBA00023015"/>
    </source>
</evidence>
<keyword evidence="3" id="KW-0804">Transcription</keyword>
<evidence type="ECO:0000313" key="7">
    <source>
        <dbReference type="Proteomes" id="UP001595755"/>
    </source>
</evidence>
<dbReference type="Pfam" id="PF00532">
    <property type="entry name" value="Peripla_BP_1"/>
    <property type="match status" value="1"/>
</dbReference>
<protein>
    <submittedName>
        <fullName evidence="6">LacI family DNA-binding transcriptional regulator</fullName>
    </submittedName>
</protein>
<dbReference type="PROSITE" id="PS00356">
    <property type="entry name" value="HTH_LACI_1"/>
    <property type="match status" value="1"/>
</dbReference>
<dbReference type="Pfam" id="PF00356">
    <property type="entry name" value="LacI"/>
    <property type="match status" value="1"/>
</dbReference>
<sequence length="368" mass="41228">MAKGKRATLSDVAKSSNVSKSTVSQYLNHRYEYMSAETKARIEAAIDELGYQPNILARSLKQKTTATIGVIVANLLHRFSTEVTRAIEDYCHHHDYHVIICNTDEDPSKEKKYVEMLIAKQVDGLIIVPTCNNMELYQRFVDDHYPVVFLDRKMEGLPLPTVVMDNIGSSYICTSHLIAHGHERIAIMTPPRHISSRAERIEGYEAALRDHGIPIRPEYIKSTRIDEAIPELARMLTLEDRPTALLAGNDLILMEVLSYMMENGIRFPEDIALVLIDDVNFTDFLPSPLTTFEHPVGRMGRKAAEMLLDQIKSGQTTASPDSQLVVFKGSLHVRKSCGGPLPEPLAFLQGEEENGTDPNERQANEGSL</sequence>
<dbReference type="Gene3D" id="1.10.260.40">
    <property type="entry name" value="lambda repressor-like DNA-binding domains"/>
    <property type="match status" value="1"/>
</dbReference>
<dbReference type="EMBL" id="JBHSED010000017">
    <property type="protein sequence ID" value="MFC4304058.1"/>
    <property type="molecule type" value="Genomic_DNA"/>
</dbReference>
<dbReference type="PANTHER" id="PTHR30146">
    <property type="entry name" value="LACI-RELATED TRANSCRIPTIONAL REPRESSOR"/>
    <property type="match status" value="1"/>
</dbReference>
<dbReference type="SMART" id="SM00354">
    <property type="entry name" value="HTH_LACI"/>
    <property type="match status" value="1"/>
</dbReference>
<evidence type="ECO:0000256" key="3">
    <source>
        <dbReference type="ARBA" id="ARBA00023163"/>
    </source>
</evidence>
<reference evidence="7" key="1">
    <citation type="journal article" date="2019" name="Int. J. Syst. Evol. Microbiol.">
        <title>The Global Catalogue of Microorganisms (GCM) 10K type strain sequencing project: providing services to taxonomists for standard genome sequencing and annotation.</title>
        <authorList>
            <consortium name="The Broad Institute Genomics Platform"/>
            <consortium name="The Broad Institute Genome Sequencing Center for Infectious Disease"/>
            <person name="Wu L."/>
            <person name="Ma J."/>
        </authorList>
    </citation>
    <scope>NUCLEOTIDE SEQUENCE [LARGE SCALE GENOMIC DNA]</scope>
    <source>
        <strain evidence="7">CGMCC 4.1641</strain>
    </source>
</reference>
<feature type="compositionally biased region" description="Basic and acidic residues" evidence="4">
    <location>
        <begin position="358"/>
        <end position="368"/>
    </location>
</feature>
<keyword evidence="2 6" id="KW-0238">DNA-binding</keyword>
<dbReference type="Gene3D" id="3.40.50.2300">
    <property type="match status" value="2"/>
</dbReference>
<dbReference type="RefSeq" id="WP_204606260.1">
    <property type="nucleotide sequence ID" value="NZ_JBHSED010000017.1"/>
</dbReference>
<dbReference type="CDD" id="cd01392">
    <property type="entry name" value="HTH_LacI"/>
    <property type="match status" value="1"/>
</dbReference>
<dbReference type="InterPro" id="IPR010982">
    <property type="entry name" value="Lambda_DNA-bd_dom_sf"/>
</dbReference>
<dbReference type="InterPro" id="IPR000843">
    <property type="entry name" value="HTH_LacI"/>
</dbReference>